<dbReference type="Proteomes" id="UP001501204">
    <property type="component" value="Unassembled WGS sequence"/>
</dbReference>
<dbReference type="Pfam" id="PF03747">
    <property type="entry name" value="ADP_ribosyl_GH"/>
    <property type="match status" value="1"/>
</dbReference>
<evidence type="ECO:0000313" key="3">
    <source>
        <dbReference type="Proteomes" id="UP001501204"/>
    </source>
</evidence>
<evidence type="ECO:0008006" key="4">
    <source>
        <dbReference type="Google" id="ProtNLM"/>
    </source>
</evidence>
<dbReference type="PANTHER" id="PTHR16222:SF12">
    <property type="entry name" value="ADP-RIBOSYLGLYCOHYDROLASE-RELATED"/>
    <property type="match status" value="1"/>
</dbReference>
<accession>A0ABN2KQI4</accession>
<dbReference type="Gene3D" id="1.10.4080.10">
    <property type="entry name" value="ADP-ribosylation/Crystallin J1"/>
    <property type="match status" value="1"/>
</dbReference>
<sequence length="393" mass="39949">MNPLGAVSAADYTDRMPAPLLSPDTGLDPAWPEYAGSVRAALLGGALGDALGARGHAERPARPGATGADAVPGPQGAGGPATVLRISDGTQLTLYTLDALQEVVEWANQGHAADETACLWLAYLRWLRTQGERPPAEAPQPLPRPIDELEALHAVREPDATVLEALRSGRMGEVERPLLPDAKGAGPVRRSAPFGLLPHVGWRTLAPLAINGAALTHGHPEAQTAAAVHGFVVHAAVRARREGVPRPVAAAVAAARETAGHLTRPVAETLARLDDAVRAAERADVDPGALPRLLGAGGAAPETLAGGLGAALRAEAEAAGAPDPRAVFRRAVELGTAHGAAPAATGAVAGAVTGAACGTAALPPEWLARLDARDAVSGTAERWLREVGAPPAA</sequence>
<gene>
    <name evidence="2" type="ORF">GCM10009767_19770</name>
</gene>
<dbReference type="PANTHER" id="PTHR16222">
    <property type="entry name" value="ADP-RIBOSYLGLYCOHYDROLASE"/>
    <property type="match status" value="1"/>
</dbReference>
<organism evidence="2 3">
    <name type="scientific">Kocuria aegyptia</name>
    <dbReference type="NCBI Taxonomy" id="330943"/>
    <lineage>
        <taxon>Bacteria</taxon>
        <taxon>Bacillati</taxon>
        <taxon>Actinomycetota</taxon>
        <taxon>Actinomycetes</taxon>
        <taxon>Micrococcales</taxon>
        <taxon>Micrococcaceae</taxon>
        <taxon>Kocuria</taxon>
    </lineage>
</organism>
<reference evidence="2 3" key="1">
    <citation type="journal article" date="2019" name="Int. J. Syst. Evol. Microbiol.">
        <title>The Global Catalogue of Microorganisms (GCM) 10K type strain sequencing project: providing services to taxonomists for standard genome sequencing and annotation.</title>
        <authorList>
            <consortium name="The Broad Institute Genomics Platform"/>
            <consortium name="The Broad Institute Genome Sequencing Center for Infectious Disease"/>
            <person name="Wu L."/>
            <person name="Ma J."/>
        </authorList>
    </citation>
    <scope>NUCLEOTIDE SEQUENCE [LARGE SCALE GENOMIC DNA]</scope>
    <source>
        <strain evidence="2 3">JCM 14735</strain>
    </source>
</reference>
<proteinExistence type="predicted"/>
<dbReference type="InterPro" id="IPR050792">
    <property type="entry name" value="ADP-ribosylglycohydrolase"/>
</dbReference>
<keyword evidence="3" id="KW-1185">Reference proteome</keyword>
<dbReference type="InterPro" id="IPR005502">
    <property type="entry name" value="Ribosyl_crysJ1"/>
</dbReference>
<name>A0ABN2KQI4_9MICC</name>
<feature type="region of interest" description="Disordered" evidence="1">
    <location>
        <begin position="55"/>
        <end position="81"/>
    </location>
</feature>
<comment type="caution">
    <text evidence="2">The sequence shown here is derived from an EMBL/GenBank/DDBJ whole genome shotgun (WGS) entry which is preliminary data.</text>
</comment>
<protein>
    <recommendedName>
        <fullName evidence="4">ADP-ribosylglycohydrolase</fullName>
    </recommendedName>
</protein>
<evidence type="ECO:0000313" key="2">
    <source>
        <dbReference type="EMBL" id="GAA1760671.1"/>
    </source>
</evidence>
<dbReference type="EMBL" id="BAAAOA010000019">
    <property type="protein sequence ID" value="GAA1760671.1"/>
    <property type="molecule type" value="Genomic_DNA"/>
</dbReference>
<evidence type="ECO:0000256" key="1">
    <source>
        <dbReference type="SAM" id="MobiDB-lite"/>
    </source>
</evidence>
<dbReference type="InterPro" id="IPR036705">
    <property type="entry name" value="Ribosyl_crysJ1_sf"/>
</dbReference>
<dbReference type="SUPFAM" id="SSF101478">
    <property type="entry name" value="ADP-ribosylglycohydrolase"/>
    <property type="match status" value="1"/>
</dbReference>